<dbReference type="RefSeq" id="WP_345099994.1">
    <property type="nucleotide sequence ID" value="NZ_BAABGS010000073.1"/>
</dbReference>
<dbReference type="Pfam" id="PF00005">
    <property type="entry name" value="ABC_tran"/>
    <property type="match status" value="2"/>
</dbReference>
<dbReference type="PROSITE" id="PS50893">
    <property type="entry name" value="ABC_TRANSPORTER_2"/>
    <property type="match status" value="2"/>
</dbReference>
<evidence type="ECO:0000313" key="6">
    <source>
        <dbReference type="EMBL" id="MFD2258416.1"/>
    </source>
</evidence>
<evidence type="ECO:0000259" key="5">
    <source>
        <dbReference type="PROSITE" id="PS50893"/>
    </source>
</evidence>
<keyword evidence="2" id="KW-0813">Transport</keyword>
<dbReference type="InterPro" id="IPR015856">
    <property type="entry name" value="ABC_transpr_CbiO/EcfA_su"/>
</dbReference>
<keyword evidence="3" id="KW-0547">Nucleotide-binding</keyword>
<sequence length="505" mass="53464">MVLALKDISVAYSDGQVAVANASMELAPGDKLLLCGAAGGGKSTLLNVAAGVVPRLVRPHRFSGSVLFDGAPIASLPKDALFARIGMVMQNVEEQLWDLGVEDLIAFPLENRGMARADIRERLQTMLGTLELDALRGRRVLSLSGGERRMVAIAAALAATPELLILDEPTTGLDPAARERLVRILKTVAGDGPALLVAEQDPGALESVTRSVRFLHSGRLSEPMEMAAAFGQQTPWLDAGILPPVRKPAYLKRVAPGDELLGVSGLRTVLTRQDGSPVLRDVSLTIRAGEIVALIGRNGTGKTTLVQSILGMAKAAAGTIRIRGGDATGWTVARRARSIAYLPQNMRRILFNMTVLEEVLFAITAGGAAGPDEKARAVEALAQYGLETLSEANPFGLSARQQALLGLACAHAAQAPVSILDEPLLARDVQGRQMLDRFLENAIAGGRAVLLISHDLDLVEEVASRMLILDRGEVVFDGSTGEGWSSAAFASLGWPRPPVLMEKAA</sequence>
<dbReference type="InterPro" id="IPR003593">
    <property type="entry name" value="AAA+_ATPase"/>
</dbReference>
<evidence type="ECO:0000256" key="4">
    <source>
        <dbReference type="ARBA" id="ARBA00022840"/>
    </source>
</evidence>
<dbReference type="InterPro" id="IPR050095">
    <property type="entry name" value="ECF_ABC_transporter_ATP-bd"/>
</dbReference>
<dbReference type="CDD" id="cd03225">
    <property type="entry name" value="ABC_cobalt_CbiO_domain1"/>
    <property type="match status" value="2"/>
</dbReference>
<evidence type="ECO:0000256" key="3">
    <source>
        <dbReference type="ARBA" id="ARBA00022741"/>
    </source>
</evidence>
<dbReference type="PANTHER" id="PTHR43553">
    <property type="entry name" value="HEAVY METAL TRANSPORTER"/>
    <property type="match status" value="1"/>
</dbReference>
<dbReference type="SUPFAM" id="SSF52540">
    <property type="entry name" value="P-loop containing nucleoside triphosphate hydrolases"/>
    <property type="match status" value="2"/>
</dbReference>
<evidence type="ECO:0000256" key="1">
    <source>
        <dbReference type="ARBA" id="ARBA00005417"/>
    </source>
</evidence>
<comment type="similarity">
    <text evidence="1">Belongs to the ABC transporter superfamily.</text>
</comment>
<dbReference type="GO" id="GO:0005524">
    <property type="term" value="F:ATP binding"/>
    <property type="evidence" value="ECO:0007669"/>
    <property type="project" value="UniProtKB-KW"/>
</dbReference>
<dbReference type="EMBL" id="JBHUIR010000005">
    <property type="protein sequence ID" value="MFD2258416.1"/>
    <property type="molecule type" value="Genomic_DNA"/>
</dbReference>
<keyword evidence="7" id="KW-1185">Reference proteome</keyword>
<gene>
    <name evidence="6" type="ORF">ACFSMZ_01355</name>
</gene>
<evidence type="ECO:0000313" key="7">
    <source>
        <dbReference type="Proteomes" id="UP001597373"/>
    </source>
</evidence>
<dbReference type="SMART" id="SM00382">
    <property type="entry name" value="AAA"/>
    <property type="match status" value="2"/>
</dbReference>
<dbReference type="Gene3D" id="3.40.50.300">
    <property type="entry name" value="P-loop containing nucleotide triphosphate hydrolases"/>
    <property type="match status" value="2"/>
</dbReference>
<accession>A0ABW5DD60</accession>
<comment type="caution">
    <text evidence="6">The sequence shown here is derived from an EMBL/GenBank/DDBJ whole genome shotgun (WGS) entry which is preliminary data.</text>
</comment>
<name>A0ABW5DD60_9HYPH</name>
<feature type="domain" description="ABC transporter" evidence="5">
    <location>
        <begin position="3"/>
        <end position="242"/>
    </location>
</feature>
<proteinExistence type="inferred from homology"/>
<dbReference type="PROSITE" id="PS00211">
    <property type="entry name" value="ABC_TRANSPORTER_1"/>
    <property type="match status" value="1"/>
</dbReference>
<reference evidence="7" key="1">
    <citation type="journal article" date="2019" name="Int. J. Syst. Evol. Microbiol.">
        <title>The Global Catalogue of Microorganisms (GCM) 10K type strain sequencing project: providing services to taxonomists for standard genome sequencing and annotation.</title>
        <authorList>
            <consortium name="The Broad Institute Genomics Platform"/>
            <consortium name="The Broad Institute Genome Sequencing Center for Infectious Disease"/>
            <person name="Wu L."/>
            <person name="Ma J."/>
        </authorList>
    </citation>
    <scope>NUCLEOTIDE SEQUENCE [LARGE SCALE GENOMIC DNA]</scope>
    <source>
        <strain evidence="7">KCTC 23707</strain>
    </source>
</reference>
<organism evidence="6 7">
    <name type="scientific">Chelativorans composti</name>
    <dbReference type="NCBI Taxonomy" id="768533"/>
    <lineage>
        <taxon>Bacteria</taxon>
        <taxon>Pseudomonadati</taxon>
        <taxon>Pseudomonadota</taxon>
        <taxon>Alphaproteobacteria</taxon>
        <taxon>Hyphomicrobiales</taxon>
        <taxon>Phyllobacteriaceae</taxon>
        <taxon>Chelativorans</taxon>
    </lineage>
</organism>
<dbReference type="InterPro" id="IPR017871">
    <property type="entry name" value="ABC_transporter-like_CS"/>
</dbReference>
<dbReference type="Proteomes" id="UP001597373">
    <property type="component" value="Unassembled WGS sequence"/>
</dbReference>
<protein>
    <submittedName>
        <fullName evidence="6">ABC transporter ATP-binding protein</fullName>
    </submittedName>
</protein>
<dbReference type="InterPro" id="IPR027417">
    <property type="entry name" value="P-loop_NTPase"/>
</dbReference>
<dbReference type="InterPro" id="IPR003439">
    <property type="entry name" value="ABC_transporter-like_ATP-bd"/>
</dbReference>
<feature type="domain" description="ABC transporter" evidence="5">
    <location>
        <begin position="261"/>
        <end position="496"/>
    </location>
</feature>
<keyword evidence="4 6" id="KW-0067">ATP-binding</keyword>
<evidence type="ECO:0000256" key="2">
    <source>
        <dbReference type="ARBA" id="ARBA00022448"/>
    </source>
</evidence>